<evidence type="ECO:0000313" key="1">
    <source>
        <dbReference type="EMBL" id="QHF01241.1"/>
    </source>
</evidence>
<gene>
    <name evidence="1" type="ORF">N015_01995</name>
</gene>
<dbReference type="Proteomes" id="UP000464644">
    <property type="component" value="Chromosome"/>
</dbReference>
<sequence length="222" mass="25116">MSDNPVKKLLQSINKSTHVADLMDKLGEVALDRLFDNDIVKEIPIVGTAIALLKAGDDFRAYAFVKKVTVFLQEVESVSIEDRDLFFKRYCDNPEKLSELGETTLMALDRIDHPTLAQMYGRAFAIMLKGNEHAWASFDLHSFTIKNMSPYLLRNLESYYRSETICNIDTTAAQALSNYGLINISTVPRVTNDKKAMFLSYDKTSYGKFFYSRIVKGLPADA</sequence>
<name>A0ABX6H6T2_9PSED</name>
<protein>
    <submittedName>
        <fullName evidence="1">Uncharacterized protein</fullName>
    </submittedName>
</protein>
<dbReference type="RefSeq" id="WP_024687748.1">
    <property type="nucleotide sequence ID" value="NZ_CP047265.1"/>
</dbReference>
<dbReference type="EMBL" id="CP047265">
    <property type="protein sequence ID" value="QHF01241.1"/>
    <property type="molecule type" value="Genomic_DNA"/>
</dbReference>
<accession>A0ABX6H6T2</accession>
<proteinExistence type="predicted"/>
<organism evidence="1 2">
    <name type="scientific">Pseudomonas asturiensis</name>
    <dbReference type="NCBI Taxonomy" id="1190415"/>
    <lineage>
        <taxon>Bacteria</taxon>
        <taxon>Pseudomonadati</taxon>
        <taxon>Pseudomonadota</taxon>
        <taxon>Gammaproteobacteria</taxon>
        <taxon>Pseudomonadales</taxon>
        <taxon>Pseudomonadaceae</taxon>
        <taxon>Pseudomonas</taxon>
    </lineage>
</organism>
<reference evidence="1 2" key="1">
    <citation type="journal article" date="2014" name="Genome Announc.">
        <title>Draft Genome Sequences of a Phylogenetically Diverse Suite of Pseudomonas syringae Strains from Multiple Source Populations.</title>
        <authorList>
            <person name="Baltrus D.A."/>
            <person name="Yourstone S."/>
            <person name="Lind A."/>
            <person name="Guilbaud C."/>
            <person name="Sands D.C."/>
            <person name="Jones C.D."/>
            <person name="Morris C.E."/>
            <person name="Dangl J.L."/>
        </authorList>
    </citation>
    <scope>NUCLEOTIDE SEQUENCE [LARGE SCALE GENOMIC DNA]</scope>
    <source>
        <strain evidence="1 2">CC1524</strain>
    </source>
</reference>
<evidence type="ECO:0000313" key="2">
    <source>
        <dbReference type="Proteomes" id="UP000464644"/>
    </source>
</evidence>
<keyword evidence="2" id="KW-1185">Reference proteome</keyword>